<comment type="caution">
    <text evidence="2">The sequence shown here is derived from an EMBL/GenBank/DDBJ whole genome shotgun (WGS) entry which is preliminary data.</text>
</comment>
<reference evidence="2" key="1">
    <citation type="submission" date="2023-10" db="EMBL/GenBank/DDBJ databases">
        <authorList>
            <person name="Chen Y."/>
            <person name="Shah S."/>
            <person name="Dougan E. K."/>
            <person name="Thang M."/>
            <person name="Chan C."/>
        </authorList>
    </citation>
    <scope>NUCLEOTIDE SEQUENCE [LARGE SCALE GENOMIC DNA]</scope>
</reference>
<evidence type="ECO:0000256" key="1">
    <source>
        <dbReference type="SAM" id="MobiDB-lite"/>
    </source>
</evidence>
<dbReference type="Proteomes" id="UP001189429">
    <property type="component" value="Unassembled WGS sequence"/>
</dbReference>
<name>A0ABN9W7Y1_9DINO</name>
<feature type="region of interest" description="Disordered" evidence="1">
    <location>
        <begin position="318"/>
        <end position="359"/>
    </location>
</feature>
<protein>
    <submittedName>
        <fullName evidence="2">Uncharacterized protein</fullName>
    </submittedName>
</protein>
<evidence type="ECO:0000313" key="2">
    <source>
        <dbReference type="EMBL" id="CAK0881780.1"/>
    </source>
</evidence>
<feature type="region of interest" description="Disordered" evidence="1">
    <location>
        <begin position="110"/>
        <end position="181"/>
    </location>
</feature>
<feature type="region of interest" description="Disordered" evidence="1">
    <location>
        <begin position="265"/>
        <end position="297"/>
    </location>
</feature>
<organism evidence="2 3">
    <name type="scientific">Prorocentrum cordatum</name>
    <dbReference type="NCBI Taxonomy" id="2364126"/>
    <lineage>
        <taxon>Eukaryota</taxon>
        <taxon>Sar</taxon>
        <taxon>Alveolata</taxon>
        <taxon>Dinophyceae</taxon>
        <taxon>Prorocentrales</taxon>
        <taxon>Prorocentraceae</taxon>
        <taxon>Prorocentrum</taxon>
    </lineage>
</organism>
<keyword evidence="3" id="KW-1185">Reference proteome</keyword>
<dbReference type="EMBL" id="CAUYUJ010018226">
    <property type="protein sequence ID" value="CAK0881780.1"/>
    <property type="molecule type" value="Genomic_DNA"/>
</dbReference>
<evidence type="ECO:0000313" key="3">
    <source>
        <dbReference type="Proteomes" id="UP001189429"/>
    </source>
</evidence>
<feature type="compositionally biased region" description="Basic and acidic residues" evidence="1">
    <location>
        <begin position="123"/>
        <end position="141"/>
    </location>
</feature>
<proteinExistence type="predicted"/>
<sequence>MALTHPGIRRGSASGWEACREDTACGAADHATDLEKHGRRSLRDKLPAAASCSCVEHDSHAAHLSIPQPFRPSMETCGPLGERWSPPTTSLKSLQTVLYSVWQKCVKKADAHSPRAVHSGTARSRERKERREGPRAREARRIGAACDAQHKRHHSEAKECASRTPGAGLETSLPSRSTGPQAPIIRREACRACALYTRSTRRKKTIDECGTTPPLLGRCARREARRANERHIESGLTREEIAALRRGLCGPHRYCPIHPRASDTGFCKSRPDIQRPGPGALPESGGGGPAAAGRPPTGTAERCTVLWSCPTCSCARPPSRVRAQPHTGRQRAGELVGRERVPSRSTGEGTPEATKSLPKATLRCTGLAGVLQQSSAWISAHAEPRRGERRTE</sequence>
<gene>
    <name evidence="2" type="ORF">PCOR1329_LOCUS64506</name>
</gene>
<accession>A0ABN9W7Y1</accession>